<dbReference type="Ensembl" id="ENSSHBT00005000872.1">
    <property type="protein sequence ID" value="ENSSHBP00005000698.1"/>
    <property type="gene ID" value="ENSSHBG00005000647.1"/>
</dbReference>
<dbReference type="SUPFAM" id="SSF50978">
    <property type="entry name" value="WD40 repeat-like"/>
    <property type="match status" value="1"/>
</dbReference>
<sequence length="551" mass="62284">AEFTITEDSKDDDQYEEVPPDDEFGLQEDDEDLAKALQTIKEQAEDAQILALQSVLTSEKSVSEIPEAMDDFFCNFLVRLGMSRTLDCFQTEWYELVQRGLLTAKDIELVPTVYTRNQQLEAENMCLKKELENYKHAANKAKEAFLKMQKERDFHRMHHKRVVQEKNRLISDIKRLKAHYASYEPVLKQLTEKYQTALRQKMLTTLERDRAVGQYFISTYTAFLGTDNVFRFYFQEVPVDIQVTTHLTHPKEHTQRLKYGEYKLSSVLKVHDFSVSCLALHPRKDIVVTGSDDHLWKMWALPHGNIIMTGEGHTDWLSGCCFHPSGTQLVTSSGDTTVRIWDFSKRACVLTLAEHTQAVWGCSWHSCGDFVASASMDNTSKIWDINSEKCKYTMRGHKDSVNSIEFLPFSNIVLTSSADKTLSLWDARTGLRVYTFYGHLHSCNHATFNLKGDLIASCDSSGMMKLWDIRKSGPVLSVDAGPRPANHAVFDRTGQVVALASGDGSVKVLQVASGQQSSLRGHSGEVHSVGFHHRAELLLSGGADGKVCLWK</sequence>
<keyword evidence="1 3" id="KW-0853">WD repeat</keyword>
<keyword evidence="7" id="KW-1185">Reference proteome</keyword>
<dbReference type="InterPro" id="IPR015943">
    <property type="entry name" value="WD40/YVTN_repeat-like_dom_sf"/>
</dbReference>
<name>A0A672TGM0_STRHB</name>
<protein>
    <submittedName>
        <fullName evidence="6">Sperm associated antigen 16</fullName>
    </submittedName>
</protein>
<dbReference type="PANTHER" id="PTHR14604">
    <property type="entry name" value="WD40 REPEAT PF20"/>
    <property type="match status" value="1"/>
</dbReference>
<dbReference type="InterPro" id="IPR019775">
    <property type="entry name" value="WD40_repeat_CS"/>
</dbReference>
<dbReference type="Pfam" id="PF00400">
    <property type="entry name" value="WD40"/>
    <property type="match status" value="6"/>
</dbReference>
<dbReference type="Gene3D" id="2.130.10.10">
    <property type="entry name" value="YVTN repeat-like/Quinoprotein amine dehydrogenase"/>
    <property type="match status" value="3"/>
</dbReference>
<keyword evidence="2" id="KW-0677">Repeat</keyword>
<reference evidence="6 7" key="1">
    <citation type="submission" date="2019-11" db="EMBL/GenBank/DDBJ databases">
        <title>Strigops habroptila (kakapo) genome, bStrHab1, primary haplotype, v2.</title>
        <authorList>
            <person name="Jarvis E.D."/>
            <person name="Howard J."/>
            <person name="Rhie A."/>
            <person name="Phillippy A."/>
            <person name="Korlach J."/>
            <person name="Digby A."/>
            <person name="Iorns D."/>
            <person name="Eason D."/>
            <person name="Robertson B."/>
            <person name="Raemaekers T."/>
            <person name="Howe K."/>
            <person name="Lewin H."/>
            <person name="Damas J."/>
            <person name="Hastie A."/>
            <person name="Tracey A."/>
            <person name="Chow W."/>
            <person name="Fedrigo O."/>
        </authorList>
    </citation>
    <scope>NUCLEOTIDE SEQUENCE [LARGE SCALE GENOMIC DNA]</scope>
</reference>
<evidence type="ECO:0000313" key="6">
    <source>
        <dbReference type="Ensembl" id="ENSSHBP00005000698.1"/>
    </source>
</evidence>
<feature type="compositionally biased region" description="Acidic residues" evidence="5">
    <location>
        <begin position="9"/>
        <end position="26"/>
    </location>
</feature>
<dbReference type="PANTHER" id="PTHR14604:SF3">
    <property type="entry name" value="SPERM-ASSOCIATED ANTIGEN 16 PROTEIN"/>
    <property type="match status" value="1"/>
</dbReference>
<dbReference type="InterPro" id="IPR001680">
    <property type="entry name" value="WD40_rpt"/>
</dbReference>
<dbReference type="GeneTree" id="ENSGT00940000155053"/>
<dbReference type="FunFam" id="2.130.10.10:FF:001413">
    <property type="entry name" value="sperm-associated antigen 16 protein"/>
    <property type="match status" value="1"/>
</dbReference>
<dbReference type="InParanoid" id="A0A672TGM0"/>
<dbReference type="GO" id="GO:0036126">
    <property type="term" value="C:sperm flagellum"/>
    <property type="evidence" value="ECO:0007669"/>
    <property type="project" value="Ensembl"/>
</dbReference>
<proteinExistence type="predicted"/>
<evidence type="ECO:0000256" key="5">
    <source>
        <dbReference type="SAM" id="MobiDB-lite"/>
    </source>
</evidence>
<dbReference type="Proteomes" id="UP000472266">
    <property type="component" value="Chromosome 6"/>
</dbReference>
<dbReference type="GO" id="GO:0005576">
    <property type="term" value="C:extracellular region"/>
    <property type="evidence" value="ECO:0007669"/>
    <property type="project" value="GOC"/>
</dbReference>
<dbReference type="InterPro" id="IPR050995">
    <property type="entry name" value="WD-F-box_domain-protein"/>
</dbReference>
<feature type="repeat" description="WD" evidence="3">
    <location>
        <begin position="394"/>
        <end position="435"/>
    </location>
</feature>
<accession>A0A672TGM0</accession>
<dbReference type="CDD" id="cd00200">
    <property type="entry name" value="WD40"/>
    <property type="match status" value="1"/>
</dbReference>
<reference evidence="6" key="2">
    <citation type="submission" date="2025-08" db="UniProtKB">
        <authorList>
            <consortium name="Ensembl"/>
        </authorList>
    </citation>
    <scope>IDENTIFICATION</scope>
</reference>
<dbReference type="PRINTS" id="PR00320">
    <property type="entry name" value="GPROTEINBRPT"/>
</dbReference>
<keyword evidence="4" id="KW-0175">Coiled coil</keyword>
<evidence type="ECO:0000256" key="4">
    <source>
        <dbReference type="SAM" id="Coils"/>
    </source>
</evidence>
<feature type="repeat" description="WD" evidence="3">
    <location>
        <begin position="310"/>
        <end position="351"/>
    </location>
</feature>
<organism evidence="6 7">
    <name type="scientific">Strigops habroptila</name>
    <name type="common">Kakapo</name>
    <dbReference type="NCBI Taxonomy" id="2489341"/>
    <lineage>
        <taxon>Eukaryota</taxon>
        <taxon>Metazoa</taxon>
        <taxon>Chordata</taxon>
        <taxon>Craniata</taxon>
        <taxon>Vertebrata</taxon>
        <taxon>Euteleostomi</taxon>
        <taxon>Archelosauria</taxon>
        <taxon>Archosauria</taxon>
        <taxon>Dinosauria</taxon>
        <taxon>Saurischia</taxon>
        <taxon>Theropoda</taxon>
        <taxon>Coelurosauria</taxon>
        <taxon>Aves</taxon>
        <taxon>Neognathae</taxon>
        <taxon>Neoaves</taxon>
        <taxon>Telluraves</taxon>
        <taxon>Australaves</taxon>
        <taxon>Psittaciformes</taxon>
        <taxon>Psittacidae</taxon>
        <taxon>Strigops</taxon>
    </lineage>
</organism>
<evidence type="ECO:0000313" key="7">
    <source>
        <dbReference type="Proteomes" id="UP000472266"/>
    </source>
</evidence>
<dbReference type="PROSITE" id="PS00678">
    <property type="entry name" value="WD_REPEATS_1"/>
    <property type="match status" value="3"/>
</dbReference>
<reference evidence="6" key="3">
    <citation type="submission" date="2025-09" db="UniProtKB">
        <authorList>
            <consortium name="Ensembl"/>
        </authorList>
    </citation>
    <scope>IDENTIFICATION</scope>
</reference>
<feature type="repeat" description="WD" evidence="3">
    <location>
        <begin position="268"/>
        <end position="309"/>
    </location>
</feature>
<feature type="region of interest" description="Disordered" evidence="5">
    <location>
        <begin position="1"/>
        <end position="26"/>
    </location>
</feature>
<dbReference type="PROSITE" id="PS50082">
    <property type="entry name" value="WD_REPEATS_2"/>
    <property type="match status" value="6"/>
</dbReference>
<evidence type="ECO:0000256" key="3">
    <source>
        <dbReference type="PROSITE-ProRule" id="PRU00221"/>
    </source>
</evidence>
<evidence type="ECO:0000256" key="2">
    <source>
        <dbReference type="ARBA" id="ARBA00022737"/>
    </source>
</evidence>
<gene>
    <name evidence="6" type="primary">SPAG16</name>
</gene>
<dbReference type="GO" id="GO:0007288">
    <property type="term" value="P:sperm axoneme assembly"/>
    <property type="evidence" value="ECO:0007669"/>
    <property type="project" value="Ensembl"/>
</dbReference>
<dbReference type="SMART" id="SM00320">
    <property type="entry name" value="WD40"/>
    <property type="match status" value="7"/>
</dbReference>
<feature type="repeat" description="WD" evidence="3">
    <location>
        <begin position="352"/>
        <end position="393"/>
    </location>
</feature>
<dbReference type="InterPro" id="IPR036322">
    <property type="entry name" value="WD40_repeat_dom_sf"/>
</dbReference>
<feature type="repeat" description="WD" evidence="3">
    <location>
        <begin position="436"/>
        <end position="477"/>
    </location>
</feature>
<dbReference type="InterPro" id="IPR020472">
    <property type="entry name" value="WD40_PAC1"/>
</dbReference>
<evidence type="ECO:0000256" key="1">
    <source>
        <dbReference type="ARBA" id="ARBA00022574"/>
    </source>
</evidence>
<dbReference type="FunFam" id="2.130.10.10:FF:001313">
    <property type="entry name" value="Predicted protein"/>
    <property type="match status" value="1"/>
</dbReference>
<feature type="repeat" description="WD" evidence="3">
    <location>
        <begin position="519"/>
        <end position="551"/>
    </location>
</feature>
<dbReference type="GO" id="GO:0120197">
    <property type="term" value="P:mucociliary clearance"/>
    <property type="evidence" value="ECO:0007669"/>
    <property type="project" value="Ensembl"/>
</dbReference>
<dbReference type="GO" id="GO:1990716">
    <property type="term" value="C:axonemal central apparatus"/>
    <property type="evidence" value="ECO:0007669"/>
    <property type="project" value="Ensembl"/>
</dbReference>
<dbReference type="AlphaFoldDB" id="A0A672TGM0"/>
<dbReference type="PROSITE" id="PS50294">
    <property type="entry name" value="WD_REPEATS_REGION"/>
    <property type="match status" value="5"/>
</dbReference>
<dbReference type="GO" id="GO:0090660">
    <property type="term" value="P:cerebrospinal fluid circulation"/>
    <property type="evidence" value="ECO:0007669"/>
    <property type="project" value="Ensembl"/>
</dbReference>
<feature type="coiled-coil region" evidence="4">
    <location>
        <begin position="117"/>
        <end position="151"/>
    </location>
</feature>